<evidence type="ECO:0000259" key="1">
    <source>
        <dbReference type="Pfam" id="PF00535"/>
    </source>
</evidence>
<sequence length="333" mass="37222">MPAPAKSVPHAPRASISVIVPSYNAARFIGEALDSILAQTLQPEQIIVVDDGSSDGTAEVVLRHNDRRIQYIRTEHAGVASARNVGLDAARCEYISFLDADDRWRPIFLEMMHAFLSDDPTAASVFGNFVRFQHPSGELLGDQFRSYPEIKRPKLLEGAPYAHGRIPREKAFSALVACSDIPAYTQVMMFRRSMIEHLRFEPTLSLGEDTNFVLKAYLAGGVIFTDVVLADVRRHDANATRHPDEMVIHDLNGLKALAPHVTRESDLRAYRDRLIRAHIDAAVYQARHGRVRAGLRTYRETFSVPGSRWRKLKGSMRMALCLPRGLASPNPTN</sequence>
<organism evidence="2 3">
    <name type="scientific">Steroidobacter gossypii</name>
    <dbReference type="NCBI Taxonomy" id="2805490"/>
    <lineage>
        <taxon>Bacteria</taxon>
        <taxon>Pseudomonadati</taxon>
        <taxon>Pseudomonadota</taxon>
        <taxon>Gammaproteobacteria</taxon>
        <taxon>Steroidobacterales</taxon>
        <taxon>Steroidobacteraceae</taxon>
        <taxon>Steroidobacter</taxon>
    </lineage>
</organism>
<feature type="domain" description="Glycosyltransferase 2-like" evidence="1">
    <location>
        <begin position="17"/>
        <end position="149"/>
    </location>
</feature>
<name>A0ABS1WXG8_9GAMM</name>
<dbReference type="CDD" id="cd00761">
    <property type="entry name" value="Glyco_tranf_GTA_type"/>
    <property type="match status" value="1"/>
</dbReference>
<gene>
    <name evidence="2" type="ORF">JM946_12940</name>
</gene>
<dbReference type="Proteomes" id="UP000661077">
    <property type="component" value="Unassembled WGS sequence"/>
</dbReference>
<dbReference type="EMBL" id="JAEVLS010000002">
    <property type="protein sequence ID" value="MBM0105665.1"/>
    <property type="molecule type" value="Genomic_DNA"/>
</dbReference>
<dbReference type="InterPro" id="IPR001173">
    <property type="entry name" value="Glyco_trans_2-like"/>
</dbReference>
<comment type="caution">
    <text evidence="2">The sequence shown here is derived from an EMBL/GenBank/DDBJ whole genome shotgun (WGS) entry which is preliminary data.</text>
</comment>
<dbReference type="Pfam" id="PF00535">
    <property type="entry name" value="Glycos_transf_2"/>
    <property type="match status" value="1"/>
</dbReference>
<proteinExistence type="predicted"/>
<dbReference type="InterPro" id="IPR029044">
    <property type="entry name" value="Nucleotide-diphossugar_trans"/>
</dbReference>
<dbReference type="PANTHER" id="PTHR22916:SF3">
    <property type="entry name" value="UDP-GLCNAC:BETAGAL BETA-1,3-N-ACETYLGLUCOSAMINYLTRANSFERASE-LIKE PROTEIN 1"/>
    <property type="match status" value="1"/>
</dbReference>
<dbReference type="PANTHER" id="PTHR22916">
    <property type="entry name" value="GLYCOSYLTRANSFERASE"/>
    <property type="match status" value="1"/>
</dbReference>
<reference evidence="2 3" key="1">
    <citation type="journal article" date="2021" name="Int. J. Syst. Evol. Microbiol.">
        <title>Steroidobacter gossypii sp. nov., isolated from soil of cotton cropping field.</title>
        <authorList>
            <person name="Huang R."/>
            <person name="Yang S."/>
            <person name="Zhen C."/>
            <person name="Liu W."/>
        </authorList>
    </citation>
    <scope>NUCLEOTIDE SEQUENCE [LARGE SCALE GENOMIC DNA]</scope>
    <source>
        <strain evidence="2 3">S1-65</strain>
    </source>
</reference>
<evidence type="ECO:0000313" key="2">
    <source>
        <dbReference type="EMBL" id="MBM0105665.1"/>
    </source>
</evidence>
<protein>
    <submittedName>
        <fullName evidence="2">Glycosyltransferase family 2 protein</fullName>
    </submittedName>
</protein>
<dbReference type="SUPFAM" id="SSF53448">
    <property type="entry name" value="Nucleotide-diphospho-sugar transferases"/>
    <property type="match status" value="1"/>
</dbReference>
<evidence type="ECO:0000313" key="3">
    <source>
        <dbReference type="Proteomes" id="UP000661077"/>
    </source>
</evidence>
<keyword evidence="3" id="KW-1185">Reference proteome</keyword>
<dbReference type="Gene3D" id="3.90.550.10">
    <property type="entry name" value="Spore Coat Polysaccharide Biosynthesis Protein SpsA, Chain A"/>
    <property type="match status" value="1"/>
</dbReference>
<accession>A0ABS1WXG8</accession>
<dbReference type="RefSeq" id="WP_203167695.1">
    <property type="nucleotide sequence ID" value="NZ_JAEVLS010000002.1"/>
</dbReference>